<dbReference type="InterPro" id="IPR029055">
    <property type="entry name" value="Ntn_hydrolases_N"/>
</dbReference>
<dbReference type="Pfam" id="PF06267">
    <property type="entry name" value="DUF1028"/>
    <property type="match status" value="1"/>
</dbReference>
<dbReference type="Pfam" id="PF08823">
    <property type="entry name" value="PG_binding_2"/>
    <property type="match status" value="1"/>
</dbReference>
<evidence type="ECO:0000313" key="2">
    <source>
        <dbReference type="EMBL" id="GAE26745.1"/>
    </source>
</evidence>
<name>W4Q463_9BACI</name>
<dbReference type="PANTHER" id="PTHR39328:SF1">
    <property type="entry name" value="BLL2871 PROTEIN"/>
    <property type="match status" value="1"/>
</dbReference>
<dbReference type="InterPro" id="IPR014927">
    <property type="entry name" value="PG-bd_2"/>
</dbReference>
<reference evidence="2" key="1">
    <citation type="journal article" date="2014" name="Genome Announc.">
        <title>Draft Genome Sequences of Three Alkaliphilic Bacillus Strains, Bacillus wakoensis JCM 9140T, Bacillus akibai JCM 9157T, and Bacillus hemicellulosilyticus JCM 9152T.</title>
        <authorList>
            <person name="Yuki M."/>
            <person name="Oshima K."/>
            <person name="Suda W."/>
            <person name="Oshida Y."/>
            <person name="Kitamura K."/>
            <person name="Iida T."/>
            <person name="Hattori M."/>
            <person name="Ohkuma M."/>
        </authorList>
    </citation>
    <scope>NUCLEOTIDE SEQUENCE [LARGE SCALE GENOMIC DNA]</scope>
    <source>
        <strain evidence="2">JCM 9140</strain>
    </source>
</reference>
<gene>
    <name evidence="2" type="ORF">JCM9140_2836</name>
</gene>
<dbReference type="PANTHER" id="PTHR39328">
    <property type="entry name" value="BLL2871 PROTEIN"/>
    <property type="match status" value="1"/>
</dbReference>
<evidence type="ECO:0000313" key="3">
    <source>
        <dbReference type="Proteomes" id="UP000018890"/>
    </source>
</evidence>
<proteinExistence type="predicted"/>
<dbReference type="EMBL" id="BAUT01000031">
    <property type="protein sequence ID" value="GAE26745.1"/>
    <property type="molecule type" value="Genomic_DNA"/>
</dbReference>
<dbReference type="AlphaFoldDB" id="W4Q463"/>
<dbReference type="InterPro" id="IPR010430">
    <property type="entry name" value="DUF1028"/>
</dbReference>
<protein>
    <recommendedName>
        <fullName evidence="1">Putative peptidoglycan binding domain-containing protein</fullName>
    </recommendedName>
</protein>
<keyword evidence="3" id="KW-1185">Reference proteome</keyword>
<comment type="caution">
    <text evidence="2">The sequence shown here is derived from an EMBL/GenBank/DDBJ whole genome shotgun (WGS) entry which is preliminary data.</text>
</comment>
<evidence type="ECO:0000259" key="1">
    <source>
        <dbReference type="Pfam" id="PF08823"/>
    </source>
</evidence>
<dbReference type="Gene3D" id="3.60.20.10">
    <property type="entry name" value="Glutamine Phosphoribosylpyrophosphate, subunit 1, domain 1"/>
    <property type="match status" value="1"/>
</dbReference>
<dbReference type="STRING" id="1236970.JCM9140_2836"/>
<accession>W4Q463</accession>
<dbReference type="SUPFAM" id="SSF56235">
    <property type="entry name" value="N-terminal nucleophile aminohydrolases (Ntn hydrolases)"/>
    <property type="match status" value="1"/>
</dbReference>
<organism evidence="2 3">
    <name type="scientific">Halalkalibacter wakoensis JCM 9140</name>
    <dbReference type="NCBI Taxonomy" id="1236970"/>
    <lineage>
        <taxon>Bacteria</taxon>
        <taxon>Bacillati</taxon>
        <taxon>Bacillota</taxon>
        <taxon>Bacilli</taxon>
        <taxon>Bacillales</taxon>
        <taxon>Bacillaceae</taxon>
        <taxon>Halalkalibacter</taxon>
    </lineage>
</organism>
<dbReference type="Proteomes" id="UP000018890">
    <property type="component" value="Unassembled WGS sequence"/>
</dbReference>
<sequence>MFLIQNQNKKRGNEMKLVDRNCINTFSIVGFDPETKELGVAVASKFLSVGSVVPWAKAGVGAIATQSWANPAYGSRGLELMAEGKSAQEVLAIITEEDDNKAVRQVGLVDAFGGSATFSGDECHPWAGGIAGTNFACQGNILVDEKTTQAMAETFEKVKGDLATRLTKALLAGDEAGGDSRGKQSAALLVVKEKGGYGGFNDRYIDLRVDDHTEPVKELERILELHQLYFKKSAKEEISAIENEIKGRLTKGLTKLEYIKTDNPSEEQLFEALHTFQLIENFDERIQETGFIDNKVLEFMESLAARKG</sequence>
<feature type="domain" description="Putative peptidoglycan binding" evidence="1">
    <location>
        <begin position="229"/>
        <end position="300"/>
    </location>
</feature>